<evidence type="ECO:0000313" key="1">
    <source>
        <dbReference type="EMBL" id="TSS48089.1"/>
    </source>
</evidence>
<comment type="caution">
    <text evidence="1">The sequence shown here is derived from an EMBL/GenBank/DDBJ whole genome shotgun (WGS) entry which is preliminary data.</text>
</comment>
<name>A0A556V2J4_BAGYA</name>
<dbReference type="OrthoDB" id="8948664at2759"/>
<reference evidence="1 2" key="1">
    <citation type="journal article" date="2019" name="Genome Biol. Evol.">
        <title>Whole-Genome Sequencing of the Giant Devil Catfish, Bagarius yarrelli.</title>
        <authorList>
            <person name="Jiang W."/>
            <person name="Lv Y."/>
            <person name="Cheng L."/>
            <person name="Yang K."/>
            <person name="Chao B."/>
            <person name="Wang X."/>
            <person name="Li Y."/>
            <person name="Pan X."/>
            <person name="You X."/>
            <person name="Zhang Y."/>
            <person name="Yang J."/>
            <person name="Li J."/>
            <person name="Zhang X."/>
            <person name="Liu S."/>
            <person name="Sun C."/>
            <person name="Yang J."/>
            <person name="Shi Q."/>
        </authorList>
    </citation>
    <scope>NUCLEOTIDE SEQUENCE [LARGE SCALE GENOMIC DNA]</scope>
    <source>
        <strain evidence="1">JWS20170419001</strain>
        <tissue evidence="1">Muscle</tissue>
    </source>
</reference>
<accession>A0A556V2J4</accession>
<sequence>MRSFALEYGHGVPATTVSPKWGSKAADLPQQAFVDPSAGLVGPCRVLQGAGTLSLAIRRPLANIPFVYMYWPDCRPYANKHIVPPLESIYKAAQDGNIQNLLLQEIVIFSEKNDFLNYGVLCFLRWPDRATRQPLRFAIHLCPSSLKTLGASGSLPSKPCRATAHLADKEYTANGGGGYALHAIAVLQVSQAKLLQDLGDRSAPRTPSKNYTWQRIWLSWPQREQHRRSAGPWLSWCWFLGIGF</sequence>
<protein>
    <submittedName>
        <fullName evidence="1">Uncharacterized protein</fullName>
    </submittedName>
</protein>
<proteinExistence type="predicted"/>
<dbReference type="AlphaFoldDB" id="A0A556V2J4"/>
<organism evidence="1 2">
    <name type="scientific">Bagarius yarrelli</name>
    <name type="common">Goonch</name>
    <name type="synonym">Bagrus yarrelli</name>
    <dbReference type="NCBI Taxonomy" id="175774"/>
    <lineage>
        <taxon>Eukaryota</taxon>
        <taxon>Metazoa</taxon>
        <taxon>Chordata</taxon>
        <taxon>Craniata</taxon>
        <taxon>Vertebrata</taxon>
        <taxon>Euteleostomi</taxon>
        <taxon>Actinopterygii</taxon>
        <taxon>Neopterygii</taxon>
        <taxon>Teleostei</taxon>
        <taxon>Ostariophysi</taxon>
        <taxon>Siluriformes</taxon>
        <taxon>Sisoridae</taxon>
        <taxon>Sisorinae</taxon>
        <taxon>Bagarius</taxon>
    </lineage>
</organism>
<gene>
    <name evidence="1" type="ORF">Baya_12371</name>
</gene>
<keyword evidence="2" id="KW-1185">Reference proteome</keyword>
<evidence type="ECO:0000313" key="2">
    <source>
        <dbReference type="Proteomes" id="UP000319801"/>
    </source>
</evidence>
<dbReference type="Proteomes" id="UP000319801">
    <property type="component" value="Unassembled WGS sequence"/>
</dbReference>
<dbReference type="EMBL" id="VCAZ01000102">
    <property type="protein sequence ID" value="TSS48089.1"/>
    <property type="molecule type" value="Genomic_DNA"/>
</dbReference>